<organism evidence="3 4">
    <name type="scientific">Pseudocohnilembus persalinus</name>
    <name type="common">Ciliate</name>
    <dbReference type="NCBI Taxonomy" id="266149"/>
    <lineage>
        <taxon>Eukaryota</taxon>
        <taxon>Sar</taxon>
        <taxon>Alveolata</taxon>
        <taxon>Ciliophora</taxon>
        <taxon>Intramacronucleata</taxon>
        <taxon>Oligohymenophorea</taxon>
        <taxon>Scuticociliatia</taxon>
        <taxon>Philasterida</taxon>
        <taxon>Pseudocohnilembidae</taxon>
        <taxon>Pseudocohnilembus</taxon>
    </lineage>
</organism>
<evidence type="ECO:0000313" key="3">
    <source>
        <dbReference type="EMBL" id="KRX03428.1"/>
    </source>
</evidence>
<sequence length="777" mass="92322">MSEQGLPQHFIIDISELKNRPKFLKCVGFDAWHDYNTNPKVIELSLSVDNENFITWTTIYTELRAGLQMFEIDPLGRRYNYMKFTIKETFGGSKTYLNQVYLLEENPISKLNKQSFLSNTTEDSRNIYMQQQQYQAQQQLQNNSKFQQQKFGTGRYNRFSNNNTPNMNKSANEPIKFKQLQFNQQLEQLNSQSQLYNKLNSTSDRDIFDHQALTQNKQKSKDSSLNPRQQIESPQNYLNQNQNQILDQQNSQFNSGRNLVSFNNVGNNQNINNYLSAQSDTATFNNNNQISNQQQIKQNNRKHLYLQELEENEEQEILQQKNFNQQYYDRQNINMQANQQQYDNYNFRNQDNTPQHQYKQSQDSSITNLYAQQQEMEKNQQMYENPMSGQHKNNMQRQIYIMGDNDDEQNQNLDRKKVYYMSHLENNYSSSQNNQNMQNYQDLVHPQSLEFSVDQQGNSLQSSQRPQEKIQNSKQSDNHSINQNQIQQNINRISQQFEQNYQKQDNNEYNEKPQQINNQNQQLVVQKQQYEEDMKLLKKQIELHRELIQKEVSLEIEKLKVNMETNEQEQQVTNQTIKDLEEVVDKLQQNIAFIADKMVDIQQGFNTVREDLQKSLSASQQNFFQKFLGQTQPQTQNQSQNQQINEEINDDNQEQDQEYLQQHDIQQGQNNLNQGGNQEDQQLYETSKFNNEQNQDQNFVNEQQNQEQLLYEKNDDNYQEQDISIEQIIQSKVEQLEEILKLTMNSCMENISQKLENQIVNGQQFSTIYGQKIEIIE</sequence>
<feature type="compositionally biased region" description="Polar residues" evidence="2">
    <location>
        <begin position="453"/>
        <end position="474"/>
    </location>
</feature>
<accession>A0A0V0QMI0</accession>
<dbReference type="OrthoDB" id="313433at2759"/>
<comment type="caution">
    <text evidence="3">The sequence shown here is derived from an EMBL/GenBank/DDBJ whole genome shotgun (WGS) entry which is preliminary data.</text>
</comment>
<feature type="coiled-coil region" evidence="1">
    <location>
        <begin position="520"/>
        <end position="597"/>
    </location>
</feature>
<name>A0A0V0QMI0_PSEPJ</name>
<keyword evidence="1" id="KW-0175">Coiled coil</keyword>
<protein>
    <recommendedName>
        <fullName evidence="5">Galactose-binding domain protein</fullName>
    </recommendedName>
</protein>
<feature type="region of interest" description="Disordered" evidence="2">
    <location>
        <begin position="453"/>
        <end position="481"/>
    </location>
</feature>
<dbReference type="AlphaFoldDB" id="A0A0V0QMI0"/>
<dbReference type="EMBL" id="LDAU01000131">
    <property type="protein sequence ID" value="KRX03428.1"/>
    <property type="molecule type" value="Genomic_DNA"/>
</dbReference>
<evidence type="ECO:0000256" key="2">
    <source>
        <dbReference type="SAM" id="MobiDB-lite"/>
    </source>
</evidence>
<dbReference type="InParanoid" id="A0A0V0QMI0"/>
<dbReference type="PANTHER" id="PTHR40682">
    <property type="entry name" value="F5/8 TYPE C DOMAIN CONTAINING PROTEIN"/>
    <property type="match status" value="1"/>
</dbReference>
<dbReference type="Proteomes" id="UP000054937">
    <property type="component" value="Unassembled WGS sequence"/>
</dbReference>
<reference evidence="3 4" key="1">
    <citation type="journal article" date="2015" name="Sci. Rep.">
        <title>Genome of the facultative scuticociliatosis pathogen Pseudocohnilembus persalinus provides insight into its virulence through horizontal gene transfer.</title>
        <authorList>
            <person name="Xiong J."/>
            <person name="Wang G."/>
            <person name="Cheng J."/>
            <person name="Tian M."/>
            <person name="Pan X."/>
            <person name="Warren A."/>
            <person name="Jiang C."/>
            <person name="Yuan D."/>
            <person name="Miao W."/>
        </authorList>
    </citation>
    <scope>NUCLEOTIDE SEQUENCE [LARGE SCALE GENOMIC DNA]</scope>
    <source>
        <strain evidence="3">36N120E</strain>
    </source>
</reference>
<gene>
    <name evidence="3" type="ORF">PPERSA_02807</name>
</gene>
<proteinExistence type="predicted"/>
<evidence type="ECO:0008006" key="5">
    <source>
        <dbReference type="Google" id="ProtNLM"/>
    </source>
</evidence>
<keyword evidence="4" id="KW-1185">Reference proteome</keyword>
<dbReference type="PANTHER" id="PTHR40682:SF1">
    <property type="entry name" value="CHROMOSOME UNDETERMINED SCAFFOLD_48, WHOLE GENOME SHOTGUN SEQUENCE"/>
    <property type="match status" value="1"/>
</dbReference>
<evidence type="ECO:0000256" key="1">
    <source>
        <dbReference type="SAM" id="Coils"/>
    </source>
</evidence>
<evidence type="ECO:0000313" key="4">
    <source>
        <dbReference type="Proteomes" id="UP000054937"/>
    </source>
</evidence>